<proteinExistence type="inferred from homology"/>
<evidence type="ECO:0000256" key="5">
    <source>
        <dbReference type="ARBA" id="ARBA00023136"/>
    </source>
</evidence>
<evidence type="ECO:0000259" key="10">
    <source>
        <dbReference type="Pfam" id="PF20519"/>
    </source>
</evidence>
<protein>
    <submittedName>
        <fullName evidence="11">Polycystin family receptor for egg jelly</fullName>
    </submittedName>
</protein>
<feature type="transmembrane region" description="Helical" evidence="8">
    <location>
        <begin position="649"/>
        <end position="669"/>
    </location>
</feature>
<evidence type="ECO:0000313" key="11">
    <source>
        <dbReference type="EMBL" id="KAF6497046.1"/>
    </source>
</evidence>
<comment type="caution">
    <text evidence="11">The sequence shown here is derived from an EMBL/GenBank/DDBJ whole genome shotgun (WGS) entry which is preliminary data.</text>
</comment>
<feature type="domain" description="Polycystin" evidence="10">
    <location>
        <begin position="434"/>
        <end position="638"/>
    </location>
</feature>
<dbReference type="FunFam" id="1.10.287.70:FF:000141">
    <property type="entry name" value="Polycystin family receptor for egg jelly"/>
    <property type="match status" value="1"/>
</dbReference>
<keyword evidence="11" id="KW-0675">Receptor</keyword>
<evidence type="ECO:0000256" key="6">
    <source>
        <dbReference type="ARBA" id="ARBA00023180"/>
    </source>
</evidence>
<gene>
    <name evidence="11" type="ORF">HJG63_015380</name>
</gene>
<sequence length="937" mass="107078">MMFCEFAEDPFPWLSYRENISADVVGFKMTATAANGSMIEITPDVAEVYLGRKNLSFAAFSLIVGPDNEPSEVDESLRRTSGGFSFKVDSEAGKEVLVHILTEVTVPFTVLVYAGSHVSPTALVATFLVPHDIPPVANQSDLFDPACTVKVARVVCLPLSLLKAIAQRSQSTECAISVVLQAPRFVTKLSDKIVRISLFYVHCLDMFGIQSDWREDICVLGEVTTWDRVHCVCKNTRRARRQLNTIRLGNTHLHARYLTAKVIVVPNPIDLRLEVIKEVSIYGLTYGYEKAIEWLFASFCSFFLSVFLVQPSKIMLSAGIRLNKLKYCKNLPWVSHYRYTEITLQNMKLDPDEMRKQHDYIVGLRGTRMYQPLREDDIRIFKRKKRLKRRAILFLSYVVTHFIFLALLLLLAALLRHTNTVYYNEFLHNQFFVDLDTVTKLQDIYSWLNDVLVPLLHNSLNPTFLPESASVILGLPLMRQVRAKSGETACPPAKNFVQSSIKGEIHCHPKYGTDPEDTENYTSSWIKISKRATDKNTKGFTYKPQEKRWPYHSHGLLHTYGSGGYAFYFFPDQEQSNSTERLEGLRSGKWLDERTWAVILELTTLNPDANLFCSLSVVFEVSPLGVVNTSLSLHSFALADFNRKKSAEIYLYVAILIFFLAYVVDECYVITQERAAYVKSVYNLLNFALKCIFALLIVLFLKKHFLAAGLIQFHSSNSADFIPFHAVSQVDHAMRVTLGFLLFLTILKTLRYSRVFYDVRLAQGAIQTALPGIFHVALAVSVYFFVYMAFGCLVFGQHEWNYSNVMRATQTIFSYCVSAFQNTDFSENRVLGILFLSSFVLVMICILVNLFQAVILSLYEEMKQPVYEEPSEEVEAMAYLCGKLRTIFGFLSFRFKVLQEPEFFMDMLYGQPEKNSRRYLGLKTRNINGRKMVYLVV</sequence>
<dbReference type="AlphaFoldDB" id="A0A7J8JJJ1"/>
<feature type="transmembrane region" description="Helical" evidence="8">
    <location>
        <begin position="773"/>
        <end position="796"/>
    </location>
</feature>
<evidence type="ECO:0000256" key="4">
    <source>
        <dbReference type="ARBA" id="ARBA00022989"/>
    </source>
</evidence>
<keyword evidence="4 8" id="KW-1133">Transmembrane helix</keyword>
<evidence type="ECO:0000256" key="2">
    <source>
        <dbReference type="ARBA" id="ARBA00007200"/>
    </source>
</evidence>
<feature type="transmembrane region" description="Helical" evidence="8">
    <location>
        <begin position="733"/>
        <end position="752"/>
    </location>
</feature>
<feature type="transmembrane region" description="Helical" evidence="8">
    <location>
        <begin position="830"/>
        <end position="859"/>
    </location>
</feature>
<dbReference type="Gene3D" id="1.10.287.70">
    <property type="match status" value="1"/>
</dbReference>
<feature type="transmembrane region" description="Helical" evidence="8">
    <location>
        <begin position="294"/>
        <end position="316"/>
    </location>
</feature>
<dbReference type="GO" id="GO:0005262">
    <property type="term" value="F:calcium channel activity"/>
    <property type="evidence" value="ECO:0007669"/>
    <property type="project" value="TreeGrafter"/>
</dbReference>
<feature type="transmembrane region" description="Helical" evidence="8">
    <location>
        <begin position="391"/>
        <end position="415"/>
    </location>
</feature>
<dbReference type="PANTHER" id="PTHR10877:SF185">
    <property type="entry name" value="POLYCYSTIN FAMILY RECEPTOR FOR EGG JELLY"/>
    <property type="match status" value="1"/>
</dbReference>
<dbReference type="Pfam" id="PF08016">
    <property type="entry name" value="PKD_channel"/>
    <property type="match status" value="1"/>
</dbReference>
<evidence type="ECO:0000256" key="8">
    <source>
        <dbReference type="SAM" id="Phobius"/>
    </source>
</evidence>
<evidence type="ECO:0000313" key="12">
    <source>
        <dbReference type="Proteomes" id="UP000593571"/>
    </source>
</evidence>
<comment type="similarity">
    <text evidence="2">Belongs to the polycystin family.</text>
</comment>
<keyword evidence="5 8" id="KW-0472">Membrane</keyword>
<dbReference type="InterPro" id="IPR003915">
    <property type="entry name" value="PKD_2"/>
</dbReference>
<name>A0A7J8JJJ1_ROUAE</name>
<evidence type="ECO:0000256" key="1">
    <source>
        <dbReference type="ARBA" id="ARBA00004141"/>
    </source>
</evidence>
<dbReference type="Proteomes" id="UP000593571">
    <property type="component" value="Unassembled WGS sequence"/>
</dbReference>
<evidence type="ECO:0000259" key="9">
    <source>
        <dbReference type="Pfam" id="PF08016"/>
    </source>
</evidence>
<dbReference type="PANTHER" id="PTHR10877">
    <property type="entry name" value="POLYCYSTIN FAMILY MEMBER"/>
    <property type="match status" value="1"/>
</dbReference>
<dbReference type="InterPro" id="IPR051223">
    <property type="entry name" value="Polycystin"/>
</dbReference>
<feature type="disulfide bond" evidence="7">
    <location>
        <begin position="490"/>
        <end position="507"/>
    </location>
</feature>
<feature type="domain" description="Polycystin cation channel PKD1/PKD2" evidence="9">
    <location>
        <begin position="641"/>
        <end position="862"/>
    </location>
</feature>
<dbReference type="GO" id="GO:0050982">
    <property type="term" value="P:detection of mechanical stimulus"/>
    <property type="evidence" value="ECO:0007669"/>
    <property type="project" value="TreeGrafter"/>
</dbReference>
<dbReference type="EMBL" id="JACASE010000002">
    <property type="protein sequence ID" value="KAF6497046.1"/>
    <property type="molecule type" value="Genomic_DNA"/>
</dbReference>
<dbReference type="Pfam" id="PF20519">
    <property type="entry name" value="Polycystin_dom"/>
    <property type="match status" value="1"/>
</dbReference>
<reference evidence="11 12" key="1">
    <citation type="journal article" date="2020" name="Nature">
        <title>Six reference-quality genomes reveal evolution of bat adaptations.</title>
        <authorList>
            <person name="Jebb D."/>
            <person name="Huang Z."/>
            <person name="Pippel M."/>
            <person name="Hughes G.M."/>
            <person name="Lavrichenko K."/>
            <person name="Devanna P."/>
            <person name="Winkler S."/>
            <person name="Jermiin L.S."/>
            <person name="Skirmuntt E.C."/>
            <person name="Katzourakis A."/>
            <person name="Burkitt-Gray L."/>
            <person name="Ray D.A."/>
            <person name="Sullivan K.A.M."/>
            <person name="Roscito J.G."/>
            <person name="Kirilenko B.M."/>
            <person name="Davalos L.M."/>
            <person name="Corthals A.P."/>
            <person name="Power M.L."/>
            <person name="Jones G."/>
            <person name="Ransome R.D."/>
            <person name="Dechmann D.K.N."/>
            <person name="Locatelli A.G."/>
            <person name="Puechmaille S.J."/>
            <person name="Fedrigo O."/>
            <person name="Jarvis E.D."/>
            <person name="Hiller M."/>
            <person name="Vernes S.C."/>
            <person name="Myers E.W."/>
            <person name="Teeling E.C."/>
        </authorList>
    </citation>
    <scope>NUCLEOTIDE SEQUENCE [LARGE SCALE GENOMIC DNA]</scope>
    <source>
        <strain evidence="11">MRouAeg1</strain>
        <tissue evidence="11">Muscle</tissue>
    </source>
</reference>
<organism evidence="11 12">
    <name type="scientific">Rousettus aegyptiacus</name>
    <name type="common">Egyptian fruit bat</name>
    <name type="synonym">Pteropus aegyptiacus</name>
    <dbReference type="NCBI Taxonomy" id="9407"/>
    <lineage>
        <taxon>Eukaryota</taxon>
        <taxon>Metazoa</taxon>
        <taxon>Chordata</taxon>
        <taxon>Craniata</taxon>
        <taxon>Vertebrata</taxon>
        <taxon>Euteleostomi</taxon>
        <taxon>Mammalia</taxon>
        <taxon>Eutheria</taxon>
        <taxon>Laurasiatheria</taxon>
        <taxon>Chiroptera</taxon>
        <taxon>Yinpterochiroptera</taxon>
        <taxon>Pteropodoidea</taxon>
        <taxon>Pteropodidae</taxon>
        <taxon>Rousettinae</taxon>
        <taxon>Rousettus</taxon>
    </lineage>
</organism>
<comment type="subcellular location">
    <subcellularLocation>
        <location evidence="1">Membrane</location>
        <topology evidence="1">Multi-pass membrane protein</topology>
    </subcellularLocation>
</comment>
<accession>A0A7J8JJJ1</accession>
<dbReference type="GO" id="GO:0005509">
    <property type="term" value="F:calcium ion binding"/>
    <property type="evidence" value="ECO:0007669"/>
    <property type="project" value="InterPro"/>
</dbReference>
<dbReference type="GO" id="GO:0016020">
    <property type="term" value="C:membrane"/>
    <property type="evidence" value="ECO:0007669"/>
    <property type="project" value="UniProtKB-SubCell"/>
</dbReference>
<evidence type="ECO:0000256" key="3">
    <source>
        <dbReference type="ARBA" id="ARBA00022692"/>
    </source>
</evidence>
<keyword evidence="3 8" id="KW-0812">Transmembrane</keyword>
<keyword evidence="12" id="KW-1185">Reference proteome</keyword>
<keyword evidence="6" id="KW-0325">Glycoprotein</keyword>
<dbReference type="InterPro" id="IPR046791">
    <property type="entry name" value="Polycystin_dom"/>
</dbReference>
<dbReference type="InterPro" id="IPR013122">
    <property type="entry name" value="PKD1_2_channel"/>
</dbReference>
<dbReference type="PRINTS" id="PR01433">
    <property type="entry name" value="POLYCYSTIN2"/>
</dbReference>
<evidence type="ECO:0000256" key="7">
    <source>
        <dbReference type="PIRSR" id="PIRSR603915-2"/>
    </source>
</evidence>